<evidence type="ECO:0000313" key="1">
    <source>
        <dbReference type="EMBL" id="KAI0094228.1"/>
    </source>
</evidence>
<comment type="caution">
    <text evidence="1">The sequence shown here is derived from an EMBL/GenBank/DDBJ whole genome shotgun (WGS) entry which is preliminary data.</text>
</comment>
<sequence>MQWQQVTFSSADRLYSFLAILKSTLKGFPSPVDLINFVTVEAINAPSQPWIHLIPLYLNRPLFHYRKPQFALTITLRSDYLPSFLGDHVYMSRTHTAIPKSLSYFNFQCQRLELTGIKFHTLANFLLFVRAFRQLEYLHCINIGWTNDPTPDSRLQLFKAYPYPPLKRCSLQPFRHTGYEAPDTPELYWVSALWSWIRRRSVEDRRYLLEDHETQVVMNITSLFQGFWRRKYIPNLEMTIRERQKRDSHDKPLAGEDVDQLVDGFDVCFDIDRRSYSFVFTLTADSFLTVPSGAFVRPRDHYYALHLEHIAIVATTAGYSQPGLDILFDHAKFWEQVASLELPGFRHIVVGFALEIEGEFLRKTLEESNAPRNFLDAEQGKLVIAQSNQTLPGPGCRWTRLDPTTFEATGE</sequence>
<gene>
    <name evidence="1" type="ORF">BDY19DRAFT_988095</name>
</gene>
<protein>
    <submittedName>
        <fullName evidence="1">Uncharacterized protein</fullName>
    </submittedName>
</protein>
<keyword evidence="2" id="KW-1185">Reference proteome</keyword>
<accession>A0ACB8UIM9</accession>
<evidence type="ECO:0000313" key="2">
    <source>
        <dbReference type="Proteomes" id="UP001055072"/>
    </source>
</evidence>
<name>A0ACB8UIM9_9APHY</name>
<dbReference type="Proteomes" id="UP001055072">
    <property type="component" value="Unassembled WGS sequence"/>
</dbReference>
<organism evidence="1 2">
    <name type="scientific">Irpex rosettiformis</name>
    <dbReference type="NCBI Taxonomy" id="378272"/>
    <lineage>
        <taxon>Eukaryota</taxon>
        <taxon>Fungi</taxon>
        <taxon>Dikarya</taxon>
        <taxon>Basidiomycota</taxon>
        <taxon>Agaricomycotina</taxon>
        <taxon>Agaricomycetes</taxon>
        <taxon>Polyporales</taxon>
        <taxon>Irpicaceae</taxon>
        <taxon>Irpex</taxon>
    </lineage>
</organism>
<dbReference type="EMBL" id="MU274900">
    <property type="protein sequence ID" value="KAI0094228.1"/>
    <property type="molecule type" value="Genomic_DNA"/>
</dbReference>
<reference evidence="1" key="1">
    <citation type="journal article" date="2021" name="Environ. Microbiol.">
        <title>Gene family expansions and transcriptome signatures uncover fungal adaptations to wood decay.</title>
        <authorList>
            <person name="Hage H."/>
            <person name="Miyauchi S."/>
            <person name="Viragh M."/>
            <person name="Drula E."/>
            <person name="Min B."/>
            <person name="Chaduli D."/>
            <person name="Navarro D."/>
            <person name="Favel A."/>
            <person name="Norest M."/>
            <person name="Lesage-Meessen L."/>
            <person name="Balint B."/>
            <person name="Merenyi Z."/>
            <person name="de Eugenio L."/>
            <person name="Morin E."/>
            <person name="Martinez A.T."/>
            <person name="Baldrian P."/>
            <person name="Stursova M."/>
            <person name="Martinez M.J."/>
            <person name="Novotny C."/>
            <person name="Magnuson J.K."/>
            <person name="Spatafora J.W."/>
            <person name="Maurice S."/>
            <person name="Pangilinan J."/>
            <person name="Andreopoulos W."/>
            <person name="LaButti K."/>
            <person name="Hundley H."/>
            <person name="Na H."/>
            <person name="Kuo A."/>
            <person name="Barry K."/>
            <person name="Lipzen A."/>
            <person name="Henrissat B."/>
            <person name="Riley R."/>
            <person name="Ahrendt S."/>
            <person name="Nagy L.G."/>
            <person name="Grigoriev I.V."/>
            <person name="Martin F."/>
            <person name="Rosso M.N."/>
        </authorList>
    </citation>
    <scope>NUCLEOTIDE SEQUENCE</scope>
    <source>
        <strain evidence="1">CBS 384.51</strain>
    </source>
</reference>
<proteinExistence type="predicted"/>